<name>A0A7W9SUW0_ARMRO</name>
<organism evidence="1 2">
    <name type="scientific">Armatimonas rosea</name>
    <dbReference type="NCBI Taxonomy" id="685828"/>
    <lineage>
        <taxon>Bacteria</taxon>
        <taxon>Bacillati</taxon>
        <taxon>Armatimonadota</taxon>
        <taxon>Armatimonadia</taxon>
        <taxon>Armatimonadales</taxon>
        <taxon>Armatimonadaceae</taxon>
        <taxon>Armatimonas</taxon>
    </lineage>
</organism>
<gene>
    <name evidence="1" type="ORF">HNQ39_005119</name>
</gene>
<dbReference type="EMBL" id="JACHGW010000006">
    <property type="protein sequence ID" value="MBB6053285.1"/>
    <property type="molecule type" value="Genomic_DNA"/>
</dbReference>
<proteinExistence type="predicted"/>
<sequence length="173" mass="18220">MALTLTSYLVPNQITYVKITPGTPNASGVLVFDSANMLDISEAVLKRFVSVEMTPMQELEQINNTDSFVKNNVVQAISFNATIRELIPSNVLSAIQQVCMGFSYVRVEVGYASEFAIGTTVVKAAVAGVWGEAGGIGVQAGQNVNSLTILPAGKTSANGTGFWVGLLAGTIPF</sequence>
<accession>A0A7W9SUW0</accession>
<evidence type="ECO:0000313" key="1">
    <source>
        <dbReference type="EMBL" id="MBB6053285.1"/>
    </source>
</evidence>
<dbReference type="RefSeq" id="WP_184203382.1">
    <property type="nucleotide sequence ID" value="NZ_JACHGW010000006.1"/>
</dbReference>
<reference evidence="1 2" key="1">
    <citation type="submission" date="2020-08" db="EMBL/GenBank/DDBJ databases">
        <title>Genomic Encyclopedia of Type Strains, Phase IV (KMG-IV): sequencing the most valuable type-strain genomes for metagenomic binning, comparative biology and taxonomic classification.</title>
        <authorList>
            <person name="Goeker M."/>
        </authorList>
    </citation>
    <scope>NUCLEOTIDE SEQUENCE [LARGE SCALE GENOMIC DNA]</scope>
    <source>
        <strain evidence="1 2">DSM 23562</strain>
    </source>
</reference>
<protein>
    <submittedName>
        <fullName evidence="1">Spore maturation protein SpmA</fullName>
    </submittedName>
</protein>
<comment type="caution">
    <text evidence="1">The sequence shown here is derived from an EMBL/GenBank/DDBJ whole genome shotgun (WGS) entry which is preliminary data.</text>
</comment>
<evidence type="ECO:0000313" key="2">
    <source>
        <dbReference type="Proteomes" id="UP000520814"/>
    </source>
</evidence>
<dbReference type="Proteomes" id="UP000520814">
    <property type="component" value="Unassembled WGS sequence"/>
</dbReference>
<keyword evidence="2" id="KW-1185">Reference proteome</keyword>
<dbReference type="AlphaFoldDB" id="A0A7W9SUW0"/>